<name>A0ABZ2CHY2_9BACI</name>
<evidence type="ECO:0000259" key="3">
    <source>
        <dbReference type="PROSITE" id="PS50887"/>
    </source>
</evidence>
<dbReference type="InterPro" id="IPR013767">
    <property type="entry name" value="PAS_fold"/>
</dbReference>
<dbReference type="GO" id="GO:0052621">
    <property type="term" value="F:diguanylate cyclase activity"/>
    <property type="evidence" value="ECO:0007669"/>
    <property type="project" value="UniProtKB-EC"/>
</dbReference>
<accession>A0ABZ2CHY2</accession>
<dbReference type="SMART" id="SM00091">
    <property type="entry name" value="PAS"/>
    <property type="match status" value="2"/>
</dbReference>
<evidence type="ECO:0000313" key="4">
    <source>
        <dbReference type="EMBL" id="WVX83411.1"/>
    </source>
</evidence>
<evidence type="ECO:0000259" key="1">
    <source>
        <dbReference type="PROSITE" id="PS50112"/>
    </source>
</evidence>
<dbReference type="CDD" id="cd00130">
    <property type="entry name" value="PAS"/>
    <property type="match status" value="2"/>
</dbReference>
<dbReference type="Pfam" id="PF00989">
    <property type="entry name" value="PAS"/>
    <property type="match status" value="1"/>
</dbReference>
<dbReference type="InterPro" id="IPR000014">
    <property type="entry name" value="PAS"/>
</dbReference>
<gene>
    <name evidence="4" type="ORF">R4Z09_10635</name>
</gene>
<feature type="domain" description="GGDEF" evidence="3">
    <location>
        <begin position="287"/>
        <end position="418"/>
    </location>
</feature>
<dbReference type="PROSITE" id="PS50113">
    <property type="entry name" value="PAC"/>
    <property type="match status" value="1"/>
</dbReference>
<sequence length="418" mass="48796">MINSTKAIPKLGYEAFELIWNNTNDAIFTIGYDGAILTINRAFTDILGWDMLELKEVSMPPFIIHNEVQQKQLDLFKQGKNLPYFVTKRKRKDGKIIEVLASYRSINNGEVLAIGMYKDFTEQMEMQRRLQSSEECYRNLIEFLPDAIFVKNKEHIVFVNSAGVRLFGAEDIEDIIGHSFWEFIWTEKKDEIENNMNLITNQNQEVMVERFVRFDGKVIWAEMMVMPITYKGEPVIQVQIRDITEKKNYEMQLEYLAFHDPLTGLSNRRYFIEMMGQMMEKAEDLGHMLAIMYIDIDKFKQINDSLGHGIGDELLKQFAKRLKENVRKNDILCRIGGDEFLVLLSNIKEKKCIGEIAERLYAAFQIPYKFKDQEIVVTLSIGISIFPESATDSRSLILYADQALYKAKEKRNRIVFHH</sequence>
<dbReference type="InterPro" id="IPR000700">
    <property type="entry name" value="PAS-assoc_C"/>
</dbReference>
<dbReference type="Pfam" id="PF13426">
    <property type="entry name" value="PAS_9"/>
    <property type="match status" value="1"/>
</dbReference>
<dbReference type="EC" id="2.7.7.65" evidence="4"/>
<dbReference type="NCBIfam" id="TIGR00254">
    <property type="entry name" value="GGDEF"/>
    <property type="match status" value="1"/>
</dbReference>
<dbReference type="PANTHER" id="PTHR44757">
    <property type="entry name" value="DIGUANYLATE CYCLASE DGCP"/>
    <property type="match status" value="1"/>
</dbReference>
<dbReference type="InterPro" id="IPR035965">
    <property type="entry name" value="PAS-like_dom_sf"/>
</dbReference>
<dbReference type="InterPro" id="IPR000160">
    <property type="entry name" value="GGDEF_dom"/>
</dbReference>
<organism evidence="4 5">
    <name type="scientific">Niallia oryzisoli</name>
    <dbReference type="NCBI Taxonomy" id="1737571"/>
    <lineage>
        <taxon>Bacteria</taxon>
        <taxon>Bacillati</taxon>
        <taxon>Bacillota</taxon>
        <taxon>Bacilli</taxon>
        <taxon>Bacillales</taxon>
        <taxon>Bacillaceae</taxon>
        <taxon>Niallia</taxon>
    </lineage>
</organism>
<dbReference type="SUPFAM" id="SSF55785">
    <property type="entry name" value="PYP-like sensor domain (PAS domain)"/>
    <property type="match status" value="2"/>
</dbReference>
<evidence type="ECO:0000313" key="5">
    <source>
        <dbReference type="Proteomes" id="UP001357223"/>
    </source>
</evidence>
<dbReference type="SUPFAM" id="SSF55073">
    <property type="entry name" value="Nucleotide cyclase"/>
    <property type="match status" value="1"/>
</dbReference>
<dbReference type="RefSeq" id="WP_338452295.1">
    <property type="nucleotide sequence ID" value="NZ_CP137640.1"/>
</dbReference>
<dbReference type="InterPro" id="IPR052155">
    <property type="entry name" value="Biofilm_reg_signaling"/>
</dbReference>
<keyword evidence="4" id="KW-0808">Transferase</keyword>
<keyword evidence="5" id="KW-1185">Reference proteome</keyword>
<dbReference type="Gene3D" id="3.30.450.20">
    <property type="entry name" value="PAS domain"/>
    <property type="match status" value="2"/>
</dbReference>
<dbReference type="PROSITE" id="PS50112">
    <property type="entry name" value="PAS"/>
    <property type="match status" value="1"/>
</dbReference>
<dbReference type="Pfam" id="PF00990">
    <property type="entry name" value="GGDEF"/>
    <property type="match status" value="1"/>
</dbReference>
<dbReference type="Proteomes" id="UP001357223">
    <property type="component" value="Chromosome"/>
</dbReference>
<dbReference type="SMART" id="SM00267">
    <property type="entry name" value="GGDEF"/>
    <property type="match status" value="1"/>
</dbReference>
<keyword evidence="4" id="KW-0548">Nucleotidyltransferase</keyword>
<dbReference type="NCBIfam" id="TIGR00229">
    <property type="entry name" value="sensory_box"/>
    <property type="match status" value="2"/>
</dbReference>
<dbReference type="InterPro" id="IPR029787">
    <property type="entry name" value="Nucleotide_cyclase"/>
</dbReference>
<proteinExistence type="predicted"/>
<reference evidence="4 5" key="1">
    <citation type="submission" date="2023-10" db="EMBL/GenBank/DDBJ databases">
        <title>Niallia locisalis sp.nov. isolated from a salt pond sample.</title>
        <authorList>
            <person name="Li X.-J."/>
            <person name="Dong L."/>
        </authorList>
    </citation>
    <scope>NUCLEOTIDE SEQUENCE [LARGE SCALE GENOMIC DNA]</scope>
    <source>
        <strain evidence="4 5">DSM 29761</strain>
    </source>
</reference>
<evidence type="ECO:0000259" key="2">
    <source>
        <dbReference type="PROSITE" id="PS50113"/>
    </source>
</evidence>
<feature type="domain" description="PAS" evidence="1">
    <location>
        <begin position="12"/>
        <end position="54"/>
    </location>
</feature>
<dbReference type="PROSITE" id="PS50887">
    <property type="entry name" value="GGDEF"/>
    <property type="match status" value="1"/>
</dbReference>
<dbReference type="PANTHER" id="PTHR44757:SF2">
    <property type="entry name" value="BIOFILM ARCHITECTURE MAINTENANCE PROTEIN MBAA"/>
    <property type="match status" value="1"/>
</dbReference>
<dbReference type="Gene3D" id="3.30.70.270">
    <property type="match status" value="1"/>
</dbReference>
<dbReference type="InterPro" id="IPR043128">
    <property type="entry name" value="Rev_trsase/Diguanyl_cyclase"/>
</dbReference>
<feature type="domain" description="PAC" evidence="2">
    <location>
        <begin position="202"/>
        <end position="255"/>
    </location>
</feature>
<protein>
    <submittedName>
        <fullName evidence="4">Sensor domain-containing diguanylate cyclase</fullName>
        <ecNumber evidence="4">2.7.7.65</ecNumber>
    </submittedName>
</protein>
<dbReference type="EMBL" id="CP137640">
    <property type="protein sequence ID" value="WVX83411.1"/>
    <property type="molecule type" value="Genomic_DNA"/>
</dbReference>
<dbReference type="CDD" id="cd01949">
    <property type="entry name" value="GGDEF"/>
    <property type="match status" value="1"/>
</dbReference>